<proteinExistence type="predicted"/>
<reference evidence="1 2" key="1">
    <citation type="submission" date="2018-03" db="EMBL/GenBank/DDBJ databases">
        <title>Whole genome sequencing of Histamine producing bacteria.</title>
        <authorList>
            <person name="Butler K."/>
        </authorList>
    </citation>
    <scope>NUCLEOTIDE SEQUENCE [LARGE SCALE GENOMIC DNA]</scope>
    <source>
        <strain evidence="1 2">ATCC 33979</strain>
    </source>
</reference>
<feature type="non-terminal residue" evidence="1">
    <location>
        <position position="178"/>
    </location>
</feature>
<comment type="caution">
    <text evidence="1">The sequence shown here is derived from an EMBL/GenBank/DDBJ whole genome shotgun (WGS) entry which is preliminary data.</text>
</comment>
<accession>A0A2T3M468</accession>
<dbReference type="EMBL" id="PYOJ01000056">
    <property type="protein sequence ID" value="PSV86680.1"/>
    <property type="molecule type" value="Genomic_DNA"/>
</dbReference>
<name>A0A2T3M468_PHOLE</name>
<evidence type="ECO:0000313" key="2">
    <source>
        <dbReference type="Proteomes" id="UP000240410"/>
    </source>
</evidence>
<organism evidence="1 2">
    <name type="scientific">Photobacterium leiognathi</name>
    <dbReference type="NCBI Taxonomy" id="553611"/>
    <lineage>
        <taxon>Bacteria</taxon>
        <taxon>Pseudomonadati</taxon>
        <taxon>Pseudomonadota</taxon>
        <taxon>Gammaproteobacteria</taxon>
        <taxon>Vibrionales</taxon>
        <taxon>Vibrionaceae</taxon>
        <taxon>Photobacterium</taxon>
    </lineage>
</organism>
<evidence type="ECO:0000313" key="1">
    <source>
        <dbReference type="EMBL" id="PSV86680.1"/>
    </source>
</evidence>
<dbReference type="Proteomes" id="UP000240410">
    <property type="component" value="Unassembled WGS sequence"/>
</dbReference>
<gene>
    <name evidence="1" type="ORF">CTM89_20980</name>
</gene>
<sequence>MQTIALARAQGGPLAKLVLGAPYVGPVVAAITAHLPLVNHTELTVIGQQYGDFIFDGALVYQPHRAGIKQRRLGVGQLRVRNAECAGIAAVAITERHGQRAKRLAVGAIVLDGADAEKRGVWVGGHHVTQAGKFGTRRVITDKNVGDGIAIRVGPLNLSAILRKQRRDRDDTGGRIRG</sequence>
<protein>
    <submittedName>
        <fullName evidence="1">Uncharacterized protein</fullName>
    </submittedName>
</protein>
<dbReference type="AlphaFoldDB" id="A0A2T3M468"/>